<dbReference type="CDD" id="cd01948">
    <property type="entry name" value="EAL"/>
    <property type="match status" value="1"/>
</dbReference>
<dbReference type="InterPro" id="IPR050706">
    <property type="entry name" value="Cyclic-di-GMP_PDE-like"/>
</dbReference>
<evidence type="ECO:0000259" key="4">
    <source>
        <dbReference type="PROSITE" id="PS50887"/>
    </source>
</evidence>
<dbReference type="Gene3D" id="3.30.70.270">
    <property type="match status" value="1"/>
</dbReference>
<dbReference type="Proteomes" id="UP000321129">
    <property type="component" value="Unassembled WGS sequence"/>
</dbReference>
<dbReference type="SUPFAM" id="SSF141868">
    <property type="entry name" value="EAL domain-like"/>
    <property type="match status" value="1"/>
</dbReference>
<name>A0A5C6U8E5_9SPHN</name>
<dbReference type="AlphaFoldDB" id="A0A5C6U8E5"/>
<dbReference type="EMBL" id="VOPY01000002">
    <property type="protein sequence ID" value="TXC68660.1"/>
    <property type="molecule type" value="Genomic_DNA"/>
</dbReference>
<feature type="coiled-coil region" evidence="1">
    <location>
        <begin position="201"/>
        <end position="228"/>
    </location>
</feature>
<keyword evidence="6" id="KW-1185">Reference proteome</keyword>
<feature type="transmembrane region" description="Helical" evidence="2">
    <location>
        <begin position="60"/>
        <end position="78"/>
    </location>
</feature>
<dbReference type="OrthoDB" id="9814202at2"/>
<sequence>MTRFSFNRELLLTSRKQSPEQIAQDRERYSSLKQQIPFIYAVALANFFGLKIVADGGLDSLASPIMILVVLILWRLVHWIRIRGQSLAPYAMRTELKKTLIFTALLSGGFSIWAQLLLTSHPAQIQAIVLFSSLAAVGCTYGLSNYPPAACLPLLMLGLPLGLRLILSGQTTQIGMGVSLLLTIFLVSRLLRVQNRRTVEMVASRSRLDQEQLRAREAERQANLLAATDSLTGIANRRALVAAMTAAAAAEPRSHPAAIVLIDLDGFKPINDAFGHPTGDAVLVCVAERLKNAFGRDAIIARMGGDEFAMFWTGERKAGSAGKRVAEICTLIEQPMTIEHRVVQVQCCCGFTRTDTETWNPETLLNQSDTALYAAKRRGTGRFAAFSRVLMEGQKRAAAIERKISAGDAAANIEMVFQPISALDSGEIVAYEALARWHDTDLGTISPDEFIRTAEQMNLIAPIGERTLTLAVQAAAAWPDHVRLSFNVSAVQLCTAGAAERLLAIMQRFDFDPRRLLVEVTETALLSDIALASTNLALLRQAGAAVALDDFGAGNASISYLREMSFDVVKLDGSLVTSLCHSPRNRNLMRGLIDLCRALGVVCIAEHVENATQFDILREMGCDQVQGFLIGEPMSQVSHQAEPRKNAGRFAA</sequence>
<evidence type="ECO:0000313" key="6">
    <source>
        <dbReference type="Proteomes" id="UP000321129"/>
    </source>
</evidence>
<organism evidence="5 6">
    <name type="scientific">Flavisphingopyxis soli</name>
    <dbReference type="NCBI Taxonomy" id="2601267"/>
    <lineage>
        <taxon>Bacteria</taxon>
        <taxon>Pseudomonadati</taxon>
        <taxon>Pseudomonadota</taxon>
        <taxon>Alphaproteobacteria</taxon>
        <taxon>Sphingomonadales</taxon>
        <taxon>Sphingopyxidaceae</taxon>
        <taxon>Flavisphingopyxis</taxon>
    </lineage>
</organism>
<dbReference type="Pfam" id="PF00990">
    <property type="entry name" value="GGDEF"/>
    <property type="match status" value="1"/>
</dbReference>
<keyword evidence="2" id="KW-0472">Membrane</keyword>
<dbReference type="SMART" id="SM00052">
    <property type="entry name" value="EAL"/>
    <property type="match status" value="1"/>
</dbReference>
<reference evidence="5 6" key="1">
    <citation type="submission" date="2019-08" db="EMBL/GenBank/DDBJ databases">
        <title>Sphingorhabdus soil sp. nov., isolated from arctic soil.</title>
        <authorList>
            <person name="Liu Y."/>
        </authorList>
    </citation>
    <scope>NUCLEOTIDE SEQUENCE [LARGE SCALE GENOMIC DNA]</scope>
    <source>
        <strain evidence="5 6">D-2Q-5-6</strain>
    </source>
</reference>
<dbReference type="InterPro" id="IPR043128">
    <property type="entry name" value="Rev_trsase/Diguanyl_cyclase"/>
</dbReference>
<dbReference type="SMART" id="SM00267">
    <property type="entry name" value="GGDEF"/>
    <property type="match status" value="1"/>
</dbReference>
<dbReference type="CDD" id="cd01949">
    <property type="entry name" value="GGDEF"/>
    <property type="match status" value="1"/>
</dbReference>
<feature type="domain" description="EAL" evidence="3">
    <location>
        <begin position="397"/>
        <end position="647"/>
    </location>
</feature>
<dbReference type="PROSITE" id="PS50887">
    <property type="entry name" value="GGDEF"/>
    <property type="match status" value="1"/>
</dbReference>
<accession>A0A5C6U8E5</accession>
<dbReference type="InterPro" id="IPR000160">
    <property type="entry name" value="GGDEF_dom"/>
</dbReference>
<dbReference type="PROSITE" id="PS50883">
    <property type="entry name" value="EAL"/>
    <property type="match status" value="1"/>
</dbReference>
<dbReference type="Pfam" id="PF00563">
    <property type="entry name" value="EAL"/>
    <property type="match status" value="1"/>
</dbReference>
<feature type="transmembrane region" description="Helical" evidence="2">
    <location>
        <begin position="99"/>
        <end position="118"/>
    </location>
</feature>
<keyword evidence="1" id="KW-0175">Coiled coil</keyword>
<feature type="transmembrane region" description="Helical" evidence="2">
    <location>
        <begin position="124"/>
        <end position="143"/>
    </location>
</feature>
<dbReference type="InterPro" id="IPR035919">
    <property type="entry name" value="EAL_sf"/>
</dbReference>
<evidence type="ECO:0000256" key="2">
    <source>
        <dbReference type="SAM" id="Phobius"/>
    </source>
</evidence>
<dbReference type="RefSeq" id="WP_147122613.1">
    <property type="nucleotide sequence ID" value="NZ_VOPY01000002.1"/>
</dbReference>
<evidence type="ECO:0000259" key="3">
    <source>
        <dbReference type="PROSITE" id="PS50883"/>
    </source>
</evidence>
<keyword evidence="2" id="KW-0812">Transmembrane</keyword>
<dbReference type="Gene3D" id="3.20.20.450">
    <property type="entry name" value="EAL domain"/>
    <property type="match status" value="1"/>
</dbReference>
<keyword evidence="2" id="KW-1133">Transmembrane helix</keyword>
<dbReference type="PANTHER" id="PTHR33121:SF71">
    <property type="entry name" value="OXYGEN SENSOR PROTEIN DOSP"/>
    <property type="match status" value="1"/>
</dbReference>
<evidence type="ECO:0000313" key="5">
    <source>
        <dbReference type="EMBL" id="TXC68660.1"/>
    </source>
</evidence>
<dbReference type="InterPro" id="IPR001633">
    <property type="entry name" value="EAL_dom"/>
</dbReference>
<feature type="transmembrane region" description="Helical" evidence="2">
    <location>
        <begin position="173"/>
        <end position="191"/>
    </location>
</feature>
<dbReference type="InterPro" id="IPR029787">
    <property type="entry name" value="Nucleotide_cyclase"/>
</dbReference>
<feature type="transmembrane region" description="Helical" evidence="2">
    <location>
        <begin position="36"/>
        <end position="54"/>
    </location>
</feature>
<comment type="caution">
    <text evidence="5">The sequence shown here is derived from an EMBL/GenBank/DDBJ whole genome shotgun (WGS) entry which is preliminary data.</text>
</comment>
<evidence type="ECO:0000256" key="1">
    <source>
        <dbReference type="SAM" id="Coils"/>
    </source>
</evidence>
<proteinExistence type="predicted"/>
<dbReference type="PANTHER" id="PTHR33121">
    <property type="entry name" value="CYCLIC DI-GMP PHOSPHODIESTERASE PDEF"/>
    <property type="match status" value="1"/>
</dbReference>
<dbReference type="SUPFAM" id="SSF55073">
    <property type="entry name" value="Nucleotide cyclase"/>
    <property type="match status" value="1"/>
</dbReference>
<protein>
    <submittedName>
        <fullName evidence="5">EAL domain-containing protein</fullName>
    </submittedName>
</protein>
<feature type="domain" description="GGDEF" evidence="4">
    <location>
        <begin position="255"/>
        <end position="388"/>
    </location>
</feature>
<dbReference type="NCBIfam" id="TIGR00254">
    <property type="entry name" value="GGDEF"/>
    <property type="match status" value="1"/>
</dbReference>
<gene>
    <name evidence="5" type="ORF">FSZ31_06650</name>
</gene>
<dbReference type="GO" id="GO:0071111">
    <property type="term" value="F:cyclic-guanylate-specific phosphodiesterase activity"/>
    <property type="evidence" value="ECO:0007669"/>
    <property type="project" value="InterPro"/>
</dbReference>